<accession>L1IPU1</accession>
<evidence type="ECO:0000313" key="3">
    <source>
        <dbReference type="Proteomes" id="UP000011087"/>
    </source>
</evidence>
<dbReference type="RefSeq" id="XP_005824810.1">
    <property type="nucleotide sequence ID" value="XM_005824753.1"/>
</dbReference>
<reference evidence="2" key="3">
    <citation type="submission" date="2016-03" db="UniProtKB">
        <authorList>
            <consortium name="EnsemblProtists"/>
        </authorList>
    </citation>
    <scope>IDENTIFICATION</scope>
</reference>
<keyword evidence="3" id="KW-1185">Reference proteome</keyword>
<reference evidence="1 3" key="1">
    <citation type="journal article" date="2012" name="Nature">
        <title>Algal genomes reveal evolutionary mosaicism and the fate of nucleomorphs.</title>
        <authorList>
            <consortium name="DOE Joint Genome Institute"/>
            <person name="Curtis B.A."/>
            <person name="Tanifuji G."/>
            <person name="Burki F."/>
            <person name="Gruber A."/>
            <person name="Irimia M."/>
            <person name="Maruyama S."/>
            <person name="Arias M.C."/>
            <person name="Ball S.G."/>
            <person name="Gile G.H."/>
            <person name="Hirakawa Y."/>
            <person name="Hopkins J.F."/>
            <person name="Kuo A."/>
            <person name="Rensing S.A."/>
            <person name="Schmutz J."/>
            <person name="Symeonidi A."/>
            <person name="Elias M."/>
            <person name="Eveleigh R.J."/>
            <person name="Herman E.K."/>
            <person name="Klute M.J."/>
            <person name="Nakayama T."/>
            <person name="Obornik M."/>
            <person name="Reyes-Prieto A."/>
            <person name="Armbrust E.V."/>
            <person name="Aves S.J."/>
            <person name="Beiko R.G."/>
            <person name="Coutinho P."/>
            <person name="Dacks J.B."/>
            <person name="Durnford D.G."/>
            <person name="Fast N.M."/>
            <person name="Green B.R."/>
            <person name="Grisdale C.J."/>
            <person name="Hempel F."/>
            <person name="Henrissat B."/>
            <person name="Hoppner M.P."/>
            <person name="Ishida K."/>
            <person name="Kim E."/>
            <person name="Koreny L."/>
            <person name="Kroth P.G."/>
            <person name="Liu Y."/>
            <person name="Malik S.B."/>
            <person name="Maier U.G."/>
            <person name="McRose D."/>
            <person name="Mock T."/>
            <person name="Neilson J.A."/>
            <person name="Onodera N.T."/>
            <person name="Poole A.M."/>
            <person name="Pritham E.J."/>
            <person name="Richards T.A."/>
            <person name="Rocap G."/>
            <person name="Roy S.W."/>
            <person name="Sarai C."/>
            <person name="Schaack S."/>
            <person name="Shirato S."/>
            <person name="Slamovits C.H."/>
            <person name="Spencer D.F."/>
            <person name="Suzuki S."/>
            <person name="Worden A.Z."/>
            <person name="Zauner S."/>
            <person name="Barry K."/>
            <person name="Bell C."/>
            <person name="Bharti A.K."/>
            <person name="Crow J.A."/>
            <person name="Grimwood J."/>
            <person name="Kramer R."/>
            <person name="Lindquist E."/>
            <person name="Lucas S."/>
            <person name="Salamov A."/>
            <person name="McFadden G.I."/>
            <person name="Lane C.E."/>
            <person name="Keeling P.J."/>
            <person name="Gray M.W."/>
            <person name="Grigoriev I.V."/>
            <person name="Archibald J.M."/>
        </authorList>
    </citation>
    <scope>NUCLEOTIDE SEQUENCE</scope>
    <source>
        <strain evidence="1 3">CCMP2712</strain>
    </source>
</reference>
<gene>
    <name evidence="1" type="ORF">GUITHDRAFT_115970</name>
</gene>
<organism evidence="1">
    <name type="scientific">Guillardia theta (strain CCMP2712)</name>
    <name type="common">Cryptophyte</name>
    <dbReference type="NCBI Taxonomy" id="905079"/>
    <lineage>
        <taxon>Eukaryota</taxon>
        <taxon>Cryptophyceae</taxon>
        <taxon>Pyrenomonadales</taxon>
        <taxon>Geminigeraceae</taxon>
        <taxon>Guillardia</taxon>
    </lineage>
</organism>
<name>L1IPU1_GUITC</name>
<dbReference type="Proteomes" id="UP000011087">
    <property type="component" value="Unassembled WGS sequence"/>
</dbReference>
<evidence type="ECO:0000313" key="2">
    <source>
        <dbReference type="EnsemblProtists" id="EKX37830"/>
    </source>
</evidence>
<sequence>MYVWESDDEVIGEGDPRIAVRGKSSRQQGTRRFTSTWKSIKELKDKEKVSIHQVSSQSDPYLPPKDNMIINAWCYSHGKGMQPIA</sequence>
<proteinExistence type="predicted"/>
<protein>
    <submittedName>
        <fullName evidence="1 2">Uncharacterized protein</fullName>
    </submittedName>
</protein>
<dbReference type="EMBL" id="JH993054">
    <property type="protein sequence ID" value="EKX37830.1"/>
    <property type="molecule type" value="Genomic_DNA"/>
</dbReference>
<dbReference type="AlphaFoldDB" id="L1IPU1"/>
<dbReference type="PaxDb" id="55529-EKX37830"/>
<dbReference type="KEGG" id="gtt:GUITHDRAFT_115970"/>
<dbReference type="GeneID" id="17294609"/>
<dbReference type="HOGENOM" id="CLU_2517365_0_0_1"/>
<evidence type="ECO:0000313" key="1">
    <source>
        <dbReference type="EMBL" id="EKX37830.1"/>
    </source>
</evidence>
<reference evidence="3" key="2">
    <citation type="submission" date="2012-11" db="EMBL/GenBank/DDBJ databases">
        <authorList>
            <person name="Kuo A."/>
            <person name="Curtis B.A."/>
            <person name="Tanifuji G."/>
            <person name="Burki F."/>
            <person name="Gruber A."/>
            <person name="Irimia M."/>
            <person name="Maruyama S."/>
            <person name="Arias M.C."/>
            <person name="Ball S.G."/>
            <person name="Gile G.H."/>
            <person name="Hirakawa Y."/>
            <person name="Hopkins J.F."/>
            <person name="Rensing S.A."/>
            <person name="Schmutz J."/>
            <person name="Symeonidi A."/>
            <person name="Elias M."/>
            <person name="Eveleigh R.J."/>
            <person name="Herman E.K."/>
            <person name="Klute M.J."/>
            <person name="Nakayama T."/>
            <person name="Obornik M."/>
            <person name="Reyes-Prieto A."/>
            <person name="Armbrust E.V."/>
            <person name="Aves S.J."/>
            <person name="Beiko R.G."/>
            <person name="Coutinho P."/>
            <person name="Dacks J.B."/>
            <person name="Durnford D.G."/>
            <person name="Fast N.M."/>
            <person name="Green B.R."/>
            <person name="Grisdale C."/>
            <person name="Hempe F."/>
            <person name="Henrissat B."/>
            <person name="Hoppner M.P."/>
            <person name="Ishida K.-I."/>
            <person name="Kim E."/>
            <person name="Koreny L."/>
            <person name="Kroth P.G."/>
            <person name="Liu Y."/>
            <person name="Malik S.-B."/>
            <person name="Maier U.G."/>
            <person name="McRose D."/>
            <person name="Mock T."/>
            <person name="Neilson J.A."/>
            <person name="Onodera N.T."/>
            <person name="Poole A.M."/>
            <person name="Pritham E.J."/>
            <person name="Richards T.A."/>
            <person name="Rocap G."/>
            <person name="Roy S.W."/>
            <person name="Sarai C."/>
            <person name="Schaack S."/>
            <person name="Shirato S."/>
            <person name="Slamovits C.H."/>
            <person name="Spencer D.F."/>
            <person name="Suzuki S."/>
            <person name="Worden A.Z."/>
            <person name="Zauner S."/>
            <person name="Barry K."/>
            <person name="Bell C."/>
            <person name="Bharti A.K."/>
            <person name="Crow J.A."/>
            <person name="Grimwood J."/>
            <person name="Kramer R."/>
            <person name="Lindquist E."/>
            <person name="Lucas S."/>
            <person name="Salamov A."/>
            <person name="McFadden G.I."/>
            <person name="Lane C.E."/>
            <person name="Keeling P.J."/>
            <person name="Gray M.W."/>
            <person name="Grigoriev I.V."/>
            <person name="Archibald J.M."/>
        </authorList>
    </citation>
    <scope>NUCLEOTIDE SEQUENCE</scope>
    <source>
        <strain evidence="3">CCMP2712</strain>
    </source>
</reference>
<dbReference type="EnsemblProtists" id="EKX37830">
    <property type="protein sequence ID" value="EKX37830"/>
    <property type="gene ID" value="GUITHDRAFT_115970"/>
</dbReference>